<name>A0A4Q9FHR7_9FLAO</name>
<dbReference type="PANTHER" id="PTHR43265:SF1">
    <property type="entry name" value="ESTERASE ESTD"/>
    <property type="match status" value="1"/>
</dbReference>
<keyword evidence="2" id="KW-0812">Transmembrane</keyword>
<reference evidence="4 5" key="1">
    <citation type="journal article" date="2015" name="Int. J. Syst. Evol. Microbiol.">
        <title>Hyunsoonleella pacifica sp. nov., isolated from seawater of South Pacific Gyre.</title>
        <authorList>
            <person name="Gao X."/>
            <person name="Zhang Z."/>
            <person name="Dai X."/>
            <person name="Zhang X.H."/>
        </authorList>
    </citation>
    <scope>NUCLEOTIDE SEQUENCE [LARGE SCALE GENOMIC DNA]</scope>
    <source>
        <strain evidence="4 5">SW033</strain>
    </source>
</reference>
<dbReference type="InterPro" id="IPR022742">
    <property type="entry name" value="Hydrolase_4"/>
</dbReference>
<evidence type="ECO:0000259" key="3">
    <source>
        <dbReference type="Pfam" id="PF12146"/>
    </source>
</evidence>
<dbReference type="SUPFAM" id="SSF53474">
    <property type="entry name" value="alpha/beta-Hydrolases"/>
    <property type="match status" value="1"/>
</dbReference>
<dbReference type="AlphaFoldDB" id="A0A4Q9FHR7"/>
<dbReference type="InterPro" id="IPR029058">
    <property type="entry name" value="AB_hydrolase_fold"/>
</dbReference>
<feature type="transmembrane region" description="Helical" evidence="2">
    <location>
        <begin position="6"/>
        <end position="26"/>
    </location>
</feature>
<comment type="caution">
    <text evidence="4">The sequence shown here is derived from an EMBL/GenBank/DDBJ whole genome shotgun (WGS) entry which is preliminary data.</text>
</comment>
<dbReference type="GO" id="GO:0004252">
    <property type="term" value="F:serine-type endopeptidase activity"/>
    <property type="evidence" value="ECO:0007669"/>
    <property type="project" value="InterPro"/>
</dbReference>
<keyword evidence="1 4" id="KW-0378">Hydrolase</keyword>
<dbReference type="GO" id="GO:0006508">
    <property type="term" value="P:proteolysis"/>
    <property type="evidence" value="ECO:0007669"/>
    <property type="project" value="InterPro"/>
</dbReference>
<evidence type="ECO:0000256" key="1">
    <source>
        <dbReference type="ARBA" id="ARBA00022801"/>
    </source>
</evidence>
<accession>A0A4Q9FHR7</accession>
<dbReference type="GO" id="GO:0052689">
    <property type="term" value="F:carboxylic ester hydrolase activity"/>
    <property type="evidence" value="ECO:0007669"/>
    <property type="project" value="TreeGrafter"/>
</dbReference>
<evidence type="ECO:0000313" key="5">
    <source>
        <dbReference type="Proteomes" id="UP000292372"/>
    </source>
</evidence>
<dbReference type="PANTHER" id="PTHR43265">
    <property type="entry name" value="ESTERASE ESTD"/>
    <property type="match status" value="1"/>
</dbReference>
<evidence type="ECO:0000313" key="4">
    <source>
        <dbReference type="EMBL" id="TBN12448.1"/>
    </source>
</evidence>
<keyword evidence="5" id="KW-1185">Reference proteome</keyword>
<keyword evidence="2" id="KW-0472">Membrane</keyword>
<dbReference type="OrthoDB" id="9809549at2"/>
<dbReference type="Pfam" id="PF12146">
    <property type="entry name" value="Hydrolase_4"/>
    <property type="match status" value="1"/>
</dbReference>
<dbReference type="InterPro" id="IPR053145">
    <property type="entry name" value="AB_hydrolase_Est10"/>
</dbReference>
<dbReference type="PROSITE" id="PS00708">
    <property type="entry name" value="PRO_ENDOPEP_SER"/>
    <property type="match status" value="1"/>
</dbReference>
<dbReference type="Proteomes" id="UP000292372">
    <property type="component" value="Unassembled WGS sequence"/>
</dbReference>
<sequence length="374" mass="41882">MTPINLSIKLWFSLIFSFFISSAFIFSQNKRPQEPQLPLDYISENIRFTNTKADSITLAGTLTIPKHIKNPPVAILISGSGPQNRDAYLKPFNHKPFLVLSDYLTKNGIAVLRYDDRGVAESEGKFKNATSYDFALDVEAAFHYLRRRKDIDTNKIGLIGHSEGGLIAPIVATNNTNIAFTVLLAGPGVDGGKILQTQSRKMLELNGSQKIILDENEKLTSIIYNAIKQHKNIDTIKTKITEGLNAFKAQNPMSIISPSITPILMEQQFKILNSKWLVEFIRINPQEYLKGIVCPVLVLNGSKDVQVLPEVNLPEIEKALTDSGNTDITIKKLEGLNHLFQTAETGHVNEYKSIEETFSPKALKIITDWINERF</sequence>
<dbReference type="RefSeq" id="WP_130938408.1">
    <property type="nucleotide sequence ID" value="NZ_BMEE01000008.1"/>
</dbReference>
<organism evidence="4 5">
    <name type="scientific">Hyunsoonleella pacifica</name>
    <dbReference type="NCBI Taxonomy" id="1080224"/>
    <lineage>
        <taxon>Bacteria</taxon>
        <taxon>Pseudomonadati</taxon>
        <taxon>Bacteroidota</taxon>
        <taxon>Flavobacteriia</taxon>
        <taxon>Flavobacteriales</taxon>
        <taxon>Flavobacteriaceae</taxon>
    </lineage>
</organism>
<feature type="domain" description="Serine aminopeptidase S33" evidence="3">
    <location>
        <begin position="100"/>
        <end position="194"/>
    </location>
</feature>
<evidence type="ECO:0000256" key="2">
    <source>
        <dbReference type="SAM" id="Phobius"/>
    </source>
</evidence>
<dbReference type="InterPro" id="IPR002471">
    <property type="entry name" value="Pept_S9_AS"/>
</dbReference>
<proteinExistence type="predicted"/>
<gene>
    <name evidence="4" type="ORF">EYD46_17165</name>
</gene>
<keyword evidence="2" id="KW-1133">Transmembrane helix</keyword>
<protein>
    <submittedName>
        <fullName evidence="4">Alpha/beta hydrolase</fullName>
    </submittedName>
</protein>
<dbReference type="Gene3D" id="3.40.50.1820">
    <property type="entry name" value="alpha/beta hydrolase"/>
    <property type="match status" value="1"/>
</dbReference>
<dbReference type="EMBL" id="SIRS01000008">
    <property type="protein sequence ID" value="TBN12448.1"/>
    <property type="molecule type" value="Genomic_DNA"/>
</dbReference>